<gene>
    <name evidence="8" type="ORF">ODALV1_LOCUS4815</name>
</gene>
<dbReference type="InterPro" id="IPR019826">
    <property type="entry name" value="Carboxylesterase_B_AS"/>
</dbReference>
<keyword evidence="6" id="KW-0812">Transmembrane</keyword>
<evidence type="ECO:0000256" key="4">
    <source>
        <dbReference type="ARBA" id="ARBA00023180"/>
    </source>
</evidence>
<keyword evidence="2" id="KW-0719">Serine esterase</keyword>
<keyword evidence="6" id="KW-1133">Transmembrane helix</keyword>
<dbReference type="Gene3D" id="3.40.50.1820">
    <property type="entry name" value="alpha/beta hydrolase"/>
    <property type="match status" value="1"/>
</dbReference>
<comment type="similarity">
    <text evidence="1 5">Belongs to the type-B carboxylesterase/lipase family.</text>
</comment>
<evidence type="ECO:0000256" key="5">
    <source>
        <dbReference type="RuleBase" id="RU361235"/>
    </source>
</evidence>
<dbReference type="PANTHER" id="PTHR43142:SF1">
    <property type="entry name" value="CARBOXYLIC ESTER HYDROLASE"/>
    <property type="match status" value="1"/>
</dbReference>
<dbReference type="EMBL" id="CAXLJM020000014">
    <property type="protein sequence ID" value="CAL8081029.1"/>
    <property type="molecule type" value="Genomic_DNA"/>
</dbReference>
<dbReference type="InterPro" id="IPR019819">
    <property type="entry name" value="Carboxylesterase_B_CS"/>
</dbReference>
<reference evidence="8 9" key="1">
    <citation type="submission" date="2024-08" db="EMBL/GenBank/DDBJ databases">
        <authorList>
            <person name="Cucini C."/>
            <person name="Frati F."/>
        </authorList>
    </citation>
    <scope>NUCLEOTIDE SEQUENCE [LARGE SCALE GENOMIC DNA]</scope>
</reference>
<evidence type="ECO:0000313" key="8">
    <source>
        <dbReference type="EMBL" id="CAL8081029.1"/>
    </source>
</evidence>
<protein>
    <recommendedName>
        <fullName evidence="5">Carboxylic ester hydrolase</fullName>
        <ecNumber evidence="5">3.1.1.-</ecNumber>
    </recommendedName>
</protein>
<evidence type="ECO:0000256" key="6">
    <source>
        <dbReference type="SAM" id="Phobius"/>
    </source>
</evidence>
<keyword evidence="9" id="KW-1185">Reference proteome</keyword>
<dbReference type="PANTHER" id="PTHR43142">
    <property type="entry name" value="CARBOXYLIC ESTER HYDROLASE"/>
    <property type="match status" value="1"/>
</dbReference>
<sequence length="576" mass="64632">MTSECKLVETLSDEVASFRKLGRAPSLAGLASKAHDGNSTGRKSGRSLLRIASYIYLPILLGAGVVQYFGGVNETVVELMSFTYTNYGLLHGGASVYADTKYGRLKGFTSESREGREFFEFLGVPYATPPLGPDLRFQPPLPPQPWEGVKDATGYGEVCFQYDLFLQAVMGSEDCLTLNIYTPKLNSSDGRLFPVLFFIHGGMYMFGRAIDFRGNHFMDEDVVVVTINYRLNIFGFLNTGDGVIRGNMGLKDQVMALRFIREIIPSFGGDPNLITLWGESAGGASTQLHTLSPMSQGLFHRAIASSGFSLAHWSFIRKPKEQAEIFAKKVGCPTKTTEEMVACLKSLPGRKIAEVFRGTHDVLHPRLDVFAPTAESGYPNENDTDTFLTEHPRDILRRGEVRTKVPMISGVNAEEGLIYAGYFIRNETVSDQLNQDWRRHGPVLVDYEELPSWEKDDVSKRIWNYYLGNRTIGMDTLYEVVDLFSDISFNKPLMESAIWHSRKAPLYLYVYSHRGEFGVGQIYFRLTLKFPILIDGLITNIISLFKKHVFGIEERSSITELVTRMSKPSSSRCTLF</sequence>
<dbReference type="EC" id="3.1.1.-" evidence="5"/>
<evidence type="ECO:0000256" key="1">
    <source>
        <dbReference type="ARBA" id="ARBA00005964"/>
    </source>
</evidence>
<evidence type="ECO:0000259" key="7">
    <source>
        <dbReference type="Pfam" id="PF00135"/>
    </source>
</evidence>
<dbReference type="InterPro" id="IPR029058">
    <property type="entry name" value="AB_hydrolase_fold"/>
</dbReference>
<keyword evidence="3 5" id="KW-0378">Hydrolase</keyword>
<proteinExistence type="inferred from homology"/>
<keyword evidence="4" id="KW-0325">Glycoprotein</keyword>
<feature type="domain" description="Carboxylesterase type B" evidence="7">
    <location>
        <begin position="98"/>
        <end position="517"/>
    </location>
</feature>
<evidence type="ECO:0000256" key="3">
    <source>
        <dbReference type="ARBA" id="ARBA00022801"/>
    </source>
</evidence>
<feature type="transmembrane region" description="Helical" evidence="6">
    <location>
        <begin position="51"/>
        <end position="70"/>
    </location>
</feature>
<dbReference type="PROSITE" id="PS00122">
    <property type="entry name" value="CARBOXYLESTERASE_B_1"/>
    <property type="match status" value="1"/>
</dbReference>
<keyword evidence="6" id="KW-0472">Membrane</keyword>
<dbReference type="PROSITE" id="PS00941">
    <property type="entry name" value="CARBOXYLESTERASE_B_2"/>
    <property type="match status" value="1"/>
</dbReference>
<comment type="caution">
    <text evidence="8">The sequence shown here is derived from an EMBL/GenBank/DDBJ whole genome shotgun (WGS) entry which is preliminary data.</text>
</comment>
<dbReference type="Pfam" id="PF00135">
    <property type="entry name" value="COesterase"/>
    <property type="match status" value="1"/>
</dbReference>
<dbReference type="InterPro" id="IPR002018">
    <property type="entry name" value="CarbesteraseB"/>
</dbReference>
<dbReference type="Proteomes" id="UP001642540">
    <property type="component" value="Unassembled WGS sequence"/>
</dbReference>
<organism evidence="8 9">
    <name type="scientific">Orchesella dallaii</name>
    <dbReference type="NCBI Taxonomy" id="48710"/>
    <lineage>
        <taxon>Eukaryota</taxon>
        <taxon>Metazoa</taxon>
        <taxon>Ecdysozoa</taxon>
        <taxon>Arthropoda</taxon>
        <taxon>Hexapoda</taxon>
        <taxon>Collembola</taxon>
        <taxon>Entomobryomorpha</taxon>
        <taxon>Entomobryoidea</taxon>
        <taxon>Orchesellidae</taxon>
        <taxon>Orchesellinae</taxon>
        <taxon>Orchesella</taxon>
    </lineage>
</organism>
<evidence type="ECO:0000256" key="2">
    <source>
        <dbReference type="ARBA" id="ARBA00022487"/>
    </source>
</evidence>
<name>A0ABP1Q195_9HEXA</name>
<accession>A0ABP1Q195</accession>
<evidence type="ECO:0000313" key="9">
    <source>
        <dbReference type="Proteomes" id="UP001642540"/>
    </source>
</evidence>
<dbReference type="SUPFAM" id="SSF53474">
    <property type="entry name" value="alpha/beta-Hydrolases"/>
    <property type="match status" value="1"/>
</dbReference>